<protein>
    <submittedName>
        <fullName evidence="1">Uncharacterized protein</fullName>
    </submittedName>
</protein>
<evidence type="ECO:0000313" key="2">
    <source>
        <dbReference type="Proteomes" id="UP001062846"/>
    </source>
</evidence>
<proteinExistence type="predicted"/>
<sequence length="270" mass="29767">MRRFVPCFCGRGGGHIGKGKEHAILASETSFTENEVEALYEMYKGLSSSIIDDGLIHKEEFQLALLDNSSKQNLFADRLFDLFDLKQDGVIEFEEFVRSLSIFHPNAPEAEKLASLPVTWGRIFLIAVVFRLCDVKCTGYIERDELRKLVLALLNESDLTLSDDAVEAIVDKTIMEADFTGDGRIDPEEWKAVVARHPSIMKIMTVPYLKSNELHASSILGGPGCSWAGAGLVIDFTEISCEEKGVSEMVIGQYIHGDGGRAAETCIAEG</sequence>
<comment type="caution">
    <text evidence="1">The sequence shown here is derived from an EMBL/GenBank/DDBJ whole genome shotgun (WGS) entry which is preliminary data.</text>
</comment>
<dbReference type="EMBL" id="CM046389">
    <property type="protein sequence ID" value="KAI8569793.1"/>
    <property type="molecule type" value="Genomic_DNA"/>
</dbReference>
<dbReference type="Proteomes" id="UP001062846">
    <property type="component" value="Chromosome 2"/>
</dbReference>
<gene>
    <name evidence="1" type="ORF">RHMOL_Rhmol02G0304600</name>
</gene>
<keyword evidence="2" id="KW-1185">Reference proteome</keyword>
<name>A0ACC0PVM1_RHOML</name>
<organism evidence="1 2">
    <name type="scientific">Rhododendron molle</name>
    <name type="common">Chinese azalea</name>
    <name type="synonym">Azalea mollis</name>
    <dbReference type="NCBI Taxonomy" id="49168"/>
    <lineage>
        <taxon>Eukaryota</taxon>
        <taxon>Viridiplantae</taxon>
        <taxon>Streptophyta</taxon>
        <taxon>Embryophyta</taxon>
        <taxon>Tracheophyta</taxon>
        <taxon>Spermatophyta</taxon>
        <taxon>Magnoliopsida</taxon>
        <taxon>eudicotyledons</taxon>
        <taxon>Gunneridae</taxon>
        <taxon>Pentapetalae</taxon>
        <taxon>asterids</taxon>
        <taxon>Ericales</taxon>
        <taxon>Ericaceae</taxon>
        <taxon>Ericoideae</taxon>
        <taxon>Rhodoreae</taxon>
        <taxon>Rhododendron</taxon>
    </lineage>
</organism>
<reference evidence="1" key="1">
    <citation type="submission" date="2022-02" db="EMBL/GenBank/DDBJ databases">
        <title>Plant Genome Project.</title>
        <authorList>
            <person name="Zhang R.-G."/>
        </authorList>
    </citation>
    <scope>NUCLEOTIDE SEQUENCE</scope>
    <source>
        <strain evidence="1">AT1</strain>
    </source>
</reference>
<accession>A0ACC0PVM1</accession>
<evidence type="ECO:0000313" key="1">
    <source>
        <dbReference type="EMBL" id="KAI8569793.1"/>
    </source>
</evidence>